<evidence type="ECO:0000313" key="2">
    <source>
        <dbReference type="Proteomes" id="UP000179467"/>
    </source>
</evidence>
<reference evidence="1 2" key="1">
    <citation type="submission" date="2016-09" db="EMBL/GenBank/DDBJ databases">
        <title>Metabolic pathway, cell adaptation mechanisms and a novel monoxygenase revealed through proteogenomic-transcription analysis of a Sphingomonas haloaromaticamans strain degrading the fungicide ortho-phenylphenol.</title>
        <authorList>
            <person name="Perruchon C."/>
            <person name="Papadopoulou E.S."/>
            <person name="Rousidou C."/>
            <person name="Vasileiadis S."/>
            <person name="Tanou G."/>
            <person name="Amoutzias G."/>
            <person name="Molassiotis A."/>
            <person name="Karpouzas D.G."/>
        </authorList>
    </citation>
    <scope>NUCLEOTIDE SEQUENCE [LARGE SCALE GENOMIC DNA]</scope>
    <source>
        <strain evidence="1 2">P3</strain>
    </source>
</reference>
<accession>A0A1S1HJU5</accession>
<comment type="caution">
    <text evidence="1">The sequence shown here is derived from an EMBL/GenBank/DDBJ whole genome shotgun (WGS) entry which is preliminary data.</text>
</comment>
<keyword evidence="2" id="KW-1185">Reference proteome</keyword>
<organism evidence="1 2">
    <name type="scientific">Edaphosphingomonas haloaromaticamans</name>
    <dbReference type="NCBI Taxonomy" id="653954"/>
    <lineage>
        <taxon>Bacteria</taxon>
        <taxon>Pseudomonadati</taxon>
        <taxon>Pseudomonadota</taxon>
        <taxon>Alphaproteobacteria</taxon>
        <taxon>Sphingomonadales</taxon>
        <taxon>Rhizorhabdaceae</taxon>
        <taxon>Edaphosphingomonas</taxon>
    </lineage>
</organism>
<sequence length="132" mass="13026">MRGRGSARGTFRGEIAVALLLLALAMRVLVPAGWMPSVDGRAITLCTGTGAVEAWVADDGTIHKKAPGETGKGAEPCVFAGLGAALLTPDPPVAPPALFAAPVAAVLAVPAVAIGRGLAAPPPPPTGPPAIR</sequence>
<dbReference type="EMBL" id="MIPT01000001">
    <property type="protein sequence ID" value="OHT22112.1"/>
    <property type="molecule type" value="Genomic_DNA"/>
</dbReference>
<gene>
    <name evidence="1" type="ORF">BHE75_04134</name>
</gene>
<dbReference type="AlphaFoldDB" id="A0A1S1HJU5"/>
<dbReference type="Proteomes" id="UP000179467">
    <property type="component" value="Unassembled WGS sequence"/>
</dbReference>
<evidence type="ECO:0000313" key="1">
    <source>
        <dbReference type="EMBL" id="OHT22112.1"/>
    </source>
</evidence>
<protein>
    <recommendedName>
        <fullName evidence="3">DUF2946 domain-containing protein</fullName>
    </recommendedName>
</protein>
<proteinExistence type="predicted"/>
<evidence type="ECO:0008006" key="3">
    <source>
        <dbReference type="Google" id="ProtNLM"/>
    </source>
</evidence>
<name>A0A1S1HJU5_9SPHN</name>
<dbReference type="OrthoDB" id="7570555at2"/>